<keyword evidence="1" id="KW-0472">Membrane</keyword>
<proteinExistence type="predicted"/>
<keyword evidence="1" id="KW-0812">Transmembrane</keyword>
<evidence type="ECO:0000313" key="2">
    <source>
        <dbReference type="EMBL" id="SFN69936.1"/>
    </source>
</evidence>
<dbReference type="AlphaFoldDB" id="A0A1I5B5E0"/>
<keyword evidence="3" id="KW-1185">Reference proteome</keyword>
<accession>A0A1I5B5E0</accession>
<protein>
    <submittedName>
        <fullName evidence="2">Uncharacterized protein</fullName>
    </submittedName>
</protein>
<dbReference type="STRING" id="995034.SAMN05216219_1744"/>
<dbReference type="EMBL" id="FOVM01000004">
    <property type="protein sequence ID" value="SFN69936.1"/>
    <property type="molecule type" value="Genomic_DNA"/>
</dbReference>
<evidence type="ECO:0000256" key="1">
    <source>
        <dbReference type="SAM" id="Phobius"/>
    </source>
</evidence>
<keyword evidence="1" id="KW-1133">Transmembrane helix</keyword>
<feature type="transmembrane region" description="Helical" evidence="1">
    <location>
        <begin position="26"/>
        <end position="51"/>
    </location>
</feature>
<evidence type="ECO:0000313" key="3">
    <source>
        <dbReference type="Proteomes" id="UP000198867"/>
    </source>
</evidence>
<gene>
    <name evidence="2" type="ORF">SAMN05216219_1744</name>
</gene>
<dbReference type="Proteomes" id="UP000198867">
    <property type="component" value="Unassembled WGS sequence"/>
</dbReference>
<name>A0A1I5B5E0_9MICO</name>
<organism evidence="2 3">
    <name type="scientific">Mycetocola miduiensis</name>
    <dbReference type="NCBI Taxonomy" id="995034"/>
    <lineage>
        <taxon>Bacteria</taxon>
        <taxon>Bacillati</taxon>
        <taxon>Actinomycetota</taxon>
        <taxon>Actinomycetes</taxon>
        <taxon>Micrococcales</taxon>
        <taxon>Microbacteriaceae</taxon>
        <taxon>Mycetocola</taxon>
    </lineage>
</organism>
<reference evidence="3" key="1">
    <citation type="submission" date="2016-10" db="EMBL/GenBank/DDBJ databases">
        <authorList>
            <person name="Varghese N."/>
            <person name="Submissions S."/>
        </authorList>
    </citation>
    <scope>NUCLEOTIDE SEQUENCE [LARGE SCALE GENOMIC DNA]</scope>
    <source>
        <strain evidence="3">CGMCC 1.11101</strain>
    </source>
</reference>
<sequence>MSLISRHAERLASPFSEVRQGARDELLMVLAGATGVVSVLGAIAWVLVVALGS</sequence>